<accession>C1C4I4</accession>
<dbReference type="PANTHER" id="PTHR31784">
    <property type="entry name" value="BIOGENESIS OF LYSOSOME-RELATED ORGANELLES COMPLEX 1 SUBUNIT 5"/>
    <property type="match status" value="1"/>
</dbReference>
<reference evidence="6" key="1">
    <citation type="submission" date="2009-04" db="EMBL/GenBank/DDBJ databases">
        <title>Rana catesbeiana ESTs and full-length cDNAs.</title>
        <authorList>
            <person name="Helbing C.C."/>
            <person name="Veldhoen N."/>
            <person name="Leong J."/>
            <person name="Koop B.F."/>
        </authorList>
    </citation>
    <scope>NUCLEOTIDE SEQUENCE</scope>
    <source>
        <tissue evidence="6">Mixed tissue</tissue>
    </source>
</reference>
<feature type="coiled-coil region" evidence="5">
    <location>
        <begin position="145"/>
        <end position="176"/>
    </location>
</feature>
<sequence>MSTSPSRAASSPVTASPRARDNVYSVTPAAQLIIKDVGEIHSRLLDHRPVIHGETRYFIKEFEEKRGFRELRVLENVKNSISETSDPVLPKCMDTMQDQLGLVLKTLETASHTIRRLQQQEQEHAKSGAEKAGHEKLCAKWEAFLKEQEQRRLEVDEEQRKAVQRLREQYVEINRELSKMASF</sequence>
<dbReference type="PIRSF" id="PIRSF037610">
    <property type="entry name" value="BLOC-1_complex_muted_subunit"/>
    <property type="match status" value="1"/>
</dbReference>
<evidence type="ECO:0000256" key="4">
    <source>
        <dbReference type="PIRNR" id="PIRNR037610"/>
    </source>
</evidence>
<comment type="function">
    <text evidence="4">Component of the BLOC-1 complex, a complex that is required for normal biogenesis of lysosome-related organelles (LRO).</text>
</comment>
<keyword evidence="5" id="KW-0175">Coiled coil</keyword>
<proteinExistence type="evidence at transcript level"/>
<evidence type="ECO:0000256" key="5">
    <source>
        <dbReference type="SAM" id="Coils"/>
    </source>
</evidence>
<evidence type="ECO:0000256" key="3">
    <source>
        <dbReference type="ARBA" id="ARBA00031992"/>
    </source>
</evidence>
<dbReference type="GO" id="GO:0031083">
    <property type="term" value="C:BLOC-1 complex"/>
    <property type="evidence" value="ECO:0007669"/>
    <property type="project" value="InterPro"/>
</dbReference>
<dbReference type="InterPro" id="IPR017243">
    <property type="entry name" value="Bloc1s5"/>
</dbReference>
<dbReference type="AlphaFoldDB" id="C1C4I4"/>
<organism evidence="6">
    <name type="scientific">Aquarana catesbeiana</name>
    <name type="common">American bullfrog</name>
    <name type="synonym">Rana catesbeiana</name>
    <dbReference type="NCBI Taxonomy" id="8400"/>
    <lineage>
        <taxon>Eukaryota</taxon>
        <taxon>Metazoa</taxon>
        <taxon>Chordata</taxon>
        <taxon>Craniata</taxon>
        <taxon>Vertebrata</taxon>
        <taxon>Euteleostomi</taxon>
        <taxon>Amphibia</taxon>
        <taxon>Batrachia</taxon>
        <taxon>Anura</taxon>
        <taxon>Neobatrachia</taxon>
        <taxon>Ranoidea</taxon>
        <taxon>Ranidae</taxon>
        <taxon>Aquarana</taxon>
    </lineage>
</organism>
<dbReference type="Pfam" id="PF14942">
    <property type="entry name" value="Muted"/>
    <property type="match status" value="1"/>
</dbReference>
<evidence type="ECO:0000313" key="6">
    <source>
        <dbReference type="EMBL" id="ACO51894.1"/>
    </source>
</evidence>
<name>C1C4I4_AQUCT</name>
<evidence type="ECO:0000256" key="2">
    <source>
        <dbReference type="ARBA" id="ARBA00019580"/>
    </source>
</evidence>
<comment type="similarity">
    <text evidence="1 4">Belongs to the BLOC1S5 family.</text>
</comment>
<evidence type="ECO:0000256" key="1">
    <source>
        <dbReference type="ARBA" id="ARBA00010754"/>
    </source>
</evidence>
<protein>
    <recommendedName>
        <fullName evidence="2 4">Biogenesis of lysosome-related organelles complex 1 subunit 5</fullName>
        <shortName evidence="4">BLOC-1 subunit 5</shortName>
    </recommendedName>
    <alternativeName>
        <fullName evidence="3 4">Protein Muted homolog</fullName>
    </alternativeName>
</protein>
<dbReference type="GO" id="GO:0030133">
    <property type="term" value="C:transport vesicle"/>
    <property type="evidence" value="ECO:0007669"/>
    <property type="project" value="InterPro"/>
</dbReference>
<dbReference type="EMBL" id="BT081763">
    <property type="protein sequence ID" value="ACO51894.1"/>
    <property type="molecule type" value="mRNA"/>
</dbReference>
<dbReference type="PANTHER" id="PTHR31784:SF2">
    <property type="entry name" value="BIOGENESIS OF LYSOSOME-RELATED ORGANELLES COMPLEX 1 SUBUNIT 5"/>
    <property type="match status" value="1"/>
</dbReference>
<gene>
    <name evidence="6" type="primary">MUTED</name>
</gene>